<evidence type="ECO:0000313" key="1">
    <source>
        <dbReference type="Proteomes" id="UP000695007"/>
    </source>
</evidence>
<dbReference type="Proteomes" id="UP000695007">
    <property type="component" value="Unplaced"/>
</dbReference>
<sequence length="169" mass="19758">MVNERNDDAFQLVKYNSRRQRTKAQLHVNSKPVIVECDSVDEILDKINSALLKFKESQFHQTLINEVKKILITLNSTGNSWSELECHTTNTLLKQTAYYIYKLKPYVTEIVLRNNFEYTNIFNGTSLHIFLKDKLGKIPVDFWDKTTSLLCGDNDPEFIDSPYNFQEEK</sequence>
<name>A0AAJ6VLY0_9HYME</name>
<organism evidence="1 2">
    <name type="scientific">Ceratosolen solmsi marchali</name>
    <dbReference type="NCBI Taxonomy" id="326594"/>
    <lineage>
        <taxon>Eukaryota</taxon>
        <taxon>Metazoa</taxon>
        <taxon>Ecdysozoa</taxon>
        <taxon>Arthropoda</taxon>
        <taxon>Hexapoda</taxon>
        <taxon>Insecta</taxon>
        <taxon>Pterygota</taxon>
        <taxon>Neoptera</taxon>
        <taxon>Endopterygota</taxon>
        <taxon>Hymenoptera</taxon>
        <taxon>Apocrita</taxon>
        <taxon>Proctotrupomorpha</taxon>
        <taxon>Chalcidoidea</taxon>
        <taxon>Agaonidae</taxon>
        <taxon>Agaoninae</taxon>
        <taxon>Ceratosolen</taxon>
    </lineage>
</organism>
<dbReference type="AlphaFoldDB" id="A0AAJ6VLY0"/>
<gene>
    <name evidence="2" type="primary">LOC105359461</name>
</gene>
<protein>
    <submittedName>
        <fullName evidence="2">Uncharacterized protein LOC105359461</fullName>
    </submittedName>
</protein>
<accession>A0AAJ6VLY0</accession>
<keyword evidence="1" id="KW-1185">Reference proteome</keyword>
<dbReference type="GeneID" id="105359461"/>
<reference evidence="2" key="1">
    <citation type="submission" date="2025-08" db="UniProtKB">
        <authorList>
            <consortium name="RefSeq"/>
        </authorList>
    </citation>
    <scope>IDENTIFICATION</scope>
</reference>
<dbReference type="KEGG" id="csol:105359461"/>
<evidence type="ECO:0000313" key="2">
    <source>
        <dbReference type="RefSeq" id="XP_011494377.1"/>
    </source>
</evidence>
<proteinExistence type="predicted"/>
<dbReference type="RefSeq" id="XP_011494377.1">
    <property type="nucleotide sequence ID" value="XM_011496075.1"/>
</dbReference>